<evidence type="ECO:0000313" key="5">
    <source>
        <dbReference type="EMBL" id="CAB3398886.1"/>
    </source>
</evidence>
<evidence type="ECO:0000256" key="1">
    <source>
        <dbReference type="RuleBase" id="RU361178"/>
    </source>
</evidence>
<dbReference type="InterPro" id="IPR003100">
    <property type="entry name" value="PAZ_dom"/>
</dbReference>
<feature type="compositionally biased region" description="Polar residues" evidence="2">
    <location>
        <begin position="69"/>
        <end position="80"/>
    </location>
</feature>
<dbReference type="EMBL" id="CADEPM010000001">
    <property type="protein sequence ID" value="CAB3398886.1"/>
    <property type="molecule type" value="Genomic_DNA"/>
</dbReference>
<name>A0A8S1EFS5_9PELO</name>
<keyword evidence="6" id="KW-1185">Reference proteome</keyword>
<dbReference type="SMART" id="SM00950">
    <property type="entry name" value="Piwi"/>
    <property type="match status" value="1"/>
</dbReference>
<feature type="compositionally biased region" description="Basic and acidic residues" evidence="2">
    <location>
        <begin position="1"/>
        <end position="11"/>
    </location>
</feature>
<sequence>MSRGERIRDDFSETSSLHPDEMPASRRRDGPPSGYDPRSSGHHHRRPSRGSDDETRSHRSASDYEVLSYLSSRGSRQTSPRAARQSDSRESFDSGWSRGASSYDDDVSMRRRESRQDEAPRQRRYDYPEPELQCSRRRGSGFAFHGPPGGYDPKSYRHHKYEPRSRPAGRGRGAYRRPREDESRQCRSPVFEEDDDDGRPRVPAPRLFARSQSDRKAADDLGKQMSGCSLESKKYAPIEKIEFCERPEKMIQDTTLGKKTVVQTNYIRVHTSSELILLYVYNVTVTKFGKRHEKVLKKRQEIVPIFWKCVEQNRGVFPQYQDMLFNDNNMLWTKSRIRADDYETQHFVYDNDGRKIGVVTLMFVSVSNYTANPQNAEEAHQMVQLIDLIVTARNRCRLTNDSSYFYTHGKNTFIVSGNLGENEFSMPMSFYVGDSIEGWRGMHFAVKPCLRGGILANIDLISSTFCVSQYPILQLIIEQAFGKREAADPEIMAKLSQYGMSSKNRKNVTRILGGRKLRLTYRNKSFKFGKLTDEPASLLFFVADDNRRISIADYFESIGMKLRYPNLPCVVPSGPCKKNRVKPIYPMEFLTTSSAIEKFSGPLTEKLAASYIKHSVLPPQKRLTLIQEMTNKECTFEKMRTRETQATRDRKVVMEINKKMLADGQTGEEVAGMDSEGPSLDNQESSSKGTTEINEGSPVDISGPSTSAKKSCGNSDNDMGVDESAATSDEIPTSDFPKFLDNDDIWMTNFATGVEKSFLTAKATILPVPSLIFGNSRFYDASHRGDWSIGREHPCRRIKMVATKGTKTKVIVPAILVVQNPNDPTCQVDDGNLTRHQAKMLLNRLNDHGQPVYYANGEPNIICATTFNQSSQQIIHLQEFLYFFREKVAEMVTDDKIGVPFLLCIYAYKGKNYNSQRDQFPPDYAIIKSLCDCEIGIYNQGILYETYRTLDDDSQNGTINNLVRKMLAKVGAVQYVLEHGGNHKNWTRLTDPSSPTLVMGIDVCHPSAEDRQNNQSLDSLSVASIVSNIDVEISQFRDSSRVQNPGDEMVVDMVHEMKMRILDFIKHSNTLMAHIVIYRDGVAESMFEKIFAEEKEALDAAIRQLRPFHKDLNPTITYIMATKRHHTRFFAIKEEDTAGPVGNVKPGTLVEDVITSSRYFDFFLTSQLGNLGTSKPVHYYVLYDDWKPSYAFWQTITHALSYNYASCPNTISLPAPLMYAHVAAKKAKSRAVGSRVIQRRNKVDSFNIRLSSLKMETNEDIDGMIFL</sequence>
<dbReference type="InterPro" id="IPR012337">
    <property type="entry name" value="RNaseH-like_sf"/>
</dbReference>
<feature type="domain" description="Piwi" evidence="4">
    <location>
        <begin position="901"/>
        <end position="1232"/>
    </location>
</feature>
<feature type="compositionally biased region" description="Basic and acidic residues" evidence="2">
    <location>
        <begin position="18"/>
        <end position="30"/>
    </location>
</feature>
<dbReference type="InterPro" id="IPR003165">
    <property type="entry name" value="Piwi"/>
</dbReference>
<feature type="region of interest" description="Disordered" evidence="2">
    <location>
        <begin position="1"/>
        <end position="223"/>
    </location>
</feature>
<dbReference type="CDD" id="cd02846">
    <property type="entry name" value="PAZ_argonaute_like"/>
    <property type="match status" value="1"/>
</dbReference>
<evidence type="ECO:0000313" key="6">
    <source>
        <dbReference type="Proteomes" id="UP000494206"/>
    </source>
</evidence>
<feature type="compositionally biased region" description="Polar residues" evidence="2">
    <location>
        <begin position="703"/>
        <end position="717"/>
    </location>
</feature>
<feature type="compositionally biased region" description="Basic and acidic residues" evidence="2">
    <location>
        <begin position="107"/>
        <end position="127"/>
    </location>
</feature>
<gene>
    <name evidence="5" type="ORF">CBOVIS_LOCUS2117</name>
</gene>
<dbReference type="Pfam" id="PF02170">
    <property type="entry name" value="PAZ"/>
    <property type="match status" value="1"/>
</dbReference>
<feature type="region of interest" description="Disordered" evidence="2">
    <location>
        <begin position="660"/>
        <end position="734"/>
    </location>
</feature>
<feature type="domain" description="PAZ" evidence="3">
    <location>
        <begin position="487"/>
        <end position="594"/>
    </location>
</feature>
<dbReference type="SUPFAM" id="SSF53098">
    <property type="entry name" value="Ribonuclease H-like"/>
    <property type="match status" value="1"/>
</dbReference>
<dbReference type="Gene3D" id="3.30.420.10">
    <property type="entry name" value="Ribonuclease H-like superfamily/Ribonuclease H"/>
    <property type="match status" value="1"/>
</dbReference>
<accession>A0A8S1EFS5</accession>
<dbReference type="PANTHER" id="PTHR22891">
    <property type="entry name" value="EUKARYOTIC TRANSLATION INITIATION FACTOR 2C"/>
    <property type="match status" value="1"/>
</dbReference>
<reference evidence="5 6" key="1">
    <citation type="submission" date="2020-04" db="EMBL/GenBank/DDBJ databases">
        <authorList>
            <person name="Laetsch R D."/>
            <person name="Stevens L."/>
            <person name="Kumar S."/>
            <person name="Blaxter L. M."/>
        </authorList>
    </citation>
    <scope>NUCLEOTIDE SEQUENCE [LARGE SCALE GENOMIC DNA]</scope>
</reference>
<dbReference type="SMART" id="SM00949">
    <property type="entry name" value="PAZ"/>
    <property type="match status" value="1"/>
</dbReference>
<organism evidence="5 6">
    <name type="scientific">Caenorhabditis bovis</name>
    <dbReference type="NCBI Taxonomy" id="2654633"/>
    <lineage>
        <taxon>Eukaryota</taxon>
        <taxon>Metazoa</taxon>
        <taxon>Ecdysozoa</taxon>
        <taxon>Nematoda</taxon>
        <taxon>Chromadorea</taxon>
        <taxon>Rhabditida</taxon>
        <taxon>Rhabditina</taxon>
        <taxon>Rhabditomorpha</taxon>
        <taxon>Rhabditoidea</taxon>
        <taxon>Rhabditidae</taxon>
        <taxon>Peloderinae</taxon>
        <taxon>Caenorhabditis</taxon>
    </lineage>
</organism>
<dbReference type="Proteomes" id="UP000494206">
    <property type="component" value="Unassembled WGS sequence"/>
</dbReference>
<feature type="compositionally biased region" description="Polar residues" evidence="2">
    <location>
        <begin position="680"/>
        <end position="694"/>
    </location>
</feature>
<comment type="caution">
    <text evidence="5">The sequence shown here is derived from an EMBL/GenBank/DDBJ whole genome shotgun (WGS) entry which is preliminary data.</text>
</comment>
<dbReference type="Gene3D" id="2.170.260.10">
    <property type="entry name" value="paz domain"/>
    <property type="match status" value="1"/>
</dbReference>
<proteinExistence type="inferred from homology"/>
<dbReference type="InterPro" id="IPR036397">
    <property type="entry name" value="RNaseH_sf"/>
</dbReference>
<evidence type="ECO:0000259" key="4">
    <source>
        <dbReference type="PROSITE" id="PS50822"/>
    </source>
</evidence>
<dbReference type="InterPro" id="IPR036085">
    <property type="entry name" value="PAZ_dom_sf"/>
</dbReference>
<feature type="compositionally biased region" description="Basic and acidic residues" evidence="2">
    <location>
        <begin position="212"/>
        <end position="222"/>
    </location>
</feature>
<dbReference type="PROSITE" id="PS50822">
    <property type="entry name" value="PIWI"/>
    <property type="match status" value="1"/>
</dbReference>
<dbReference type="Gene3D" id="3.40.50.2300">
    <property type="match status" value="1"/>
</dbReference>
<protein>
    <recommendedName>
        <fullName evidence="7">Piwi domain-containing protein</fullName>
    </recommendedName>
</protein>
<evidence type="ECO:0008006" key="7">
    <source>
        <dbReference type="Google" id="ProtNLM"/>
    </source>
</evidence>
<dbReference type="OrthoDB" id="5971213at2759"/>
<dbReference type="SUPFAM" id="SSF101690">
    <property type="entry name" value="PAZ domain"/>
    <property type="match status" value="1"/>
</dbReference>
<dbReference type="GO" id="GO:0003723">
    <property type="term" value="F:RNA binding"/>
    <property type="evidence" value="ECO:0007669"/>
    <property type="project" value="InterPro"/>
</dbReference>
<dbReference type="PROSITE" id="PS50821">
    <property type="entry name" value="PAZ"/>
    <property type="match status" value="1"/>
</dbReference>
<comment type="similarity">
    <text evidence="1">Belongs to the argonaute family.</text>
</comment>
<feature type="compositionally biased region" description="Basic residues" evidence="2">
    <location>
        <begin position="156"/>
        <end position="176"/>
    </location>
</feature>
<evidence type="ECO:0000256" key="2">
    <source>
        <dbReference type="SAM" id="MobiDB-lite"/>
    </source>
</evidence>
<dbReference type="Pfam" id="PF02171">
    <property type="entry name" value="Piwi"/>
    <property type="match status" value="1"/>
</dbReference>
<evidence type="ECO:0000259" key="3">
    <source>
        <dbReference type="PROSITE" id="PS50821"/>
    </source>
</evidence>
<feature type="compositionally biased region" description="Basic and acidic residues" evidence="2">
    <location>
        <begin position="49"/>
        <end position="62"/>
    </location>
</feature>
<dbReference type="AlphaFoldDB" id="A0A8S1EFS5"/>